<dbReference type="AlphaFoldDB" id="A0A0R2NTS9"/>
<reference evidence="3 4" key="1">
    <citation type="journal article" date="2015" name="Genome Announc.">
        <title>Expanding the biotechnology potential of lactobacilli through comparative genomics of 213 strains and associated genera.</title>
        <authorList>
            <person name="Sun Z."/>
            <person name="Harris H.M."/>
            <person name="McCann A."/>
            <person name="Guo C."/>
            <person name="Argimon S."/>
            <person name="Zhang W."/>
            <person name="Yang X."/>
            <person name="Jeffery I.B."/>
            <person name="Cooney J.C."/>
            <person name="Kagawa T.F."/>
            <person name="Liu W."/>
            <person name="Song Y."/>
            <person name="Salvetti E."/>
            <person name="Wrobel A."/>
            <person name="Rasinkangas P."/>
            <person name="Parkhill J."/>
            <person name="Rea M.C."/>
            <person name="O'Sullivan O."/>
            <person name="Ritari J."/>
            <person name="Douillard F.P."/>
            <person name="Paul Ross R."/>
            <person name="Yang R."/>
            <person name="Briner A.E."/>
            <person name="Felis G.E."/>
            <person name="de Vos W.M."/>
            <person name="Barrangou R."/>
            <person name="Klaenhammer T.R."/>
            <person name="Caufield P.W."/>
            <person name="Cui Y."/>
            <person name="Zhang H."/>
            <person name="O'Toole P.W."/>
        </authorList>
    </citation>
    <scope>NUCLEOTIDE SEQUENCE [LARGE SCALE GENOMIC DNA]</scope>
    <source>
        <strain evidence="3 4">DSM 21115</strain>
    </source>
</reference>
<comment type="caution">
    <text evidence="3">The sequence shown here is derived from an EMBL/GenBank/DDBJ whole genome shotgun (WGS) entry which is preliminary data.</text>
</comment>
<dbReference type="PANTHER" id="PTHR38589:SF1">
    <property type="entry name" value="BLR0621 PROTEIN"/>
    <property type="match status" value="1"/>
</dbReference>
<keyword evidence="4" id="KW-1185">Reference proteome</keyword>
<dbReference type="PANTHER" id="PTHR38589">
    <property type="entry name" value="BLR0621 PROTEIN"/>
    <property type="match status" value="1"/>
</dbReference>
<dbReference type="Pfam" id="PF03734">
    <property type="entry name" value="YkuD"/>
    <property type="match status" value="1"/>
</dbReference>
<evidence type="ECO:0000313" key="3">
    <source>
        <dbReference type="EMBL" id="KRO29071.1"/>
    </source>
</evidence>
<sequence>MKLILPVAGEQAGLNLEEQAMKLKYLWLVVAVVSGLNFSVTAAQASATYQRTKTTAIKKQTYVATTTKASTYRANGDYRHWTFKPNHALKNYQKTTWTATQKTWITMHGKKVLYYWVHNSKNNATGWLWSGYLKPVQPTQAQLVAQTKTAKHAQQIVTVVQTGATTGTLKLWQKQGTSWKNKLTASSRLGGGGIGQSREGSSKTPIGAYHLSFAFGKAAKVKTGGLSYRQIKATSYWIEDLNDRQYNTWQNRRSANRKNEHLIDYTKAAPYNQYELAVVMDNHGQHNGSGFFIHVRNQWATAGCVAISLSQLRQLVSQLGTHAYVINVQKTAQLKNY</sequence>
<protein>
    <recommendedName>
        <fullName evidence="2">L,D-TPase catalytic domain-containing protein</fullName>
    </recommendedName>
</protein>
<evidence type="ECO:0000259" key="2">
    <source>
        <dbReference type="PROSITE" id="PS52029"/>
    </source>
</evidence>
<evidence type="ECO:0000313" key="4">
    <source>
        <dbReference type="Proteomes" id="UP000050920"/>
    </source>
</evidence>
<keyword evidence="1" id="KW-0573">Peptidoglycan synthesis</keyword>
<keyword evidence="1" id="KW-0133">Cell shape</keyword>
<dbReference type="GO" id="GO:0071555">
    <property type="term" value="P:cell wall organization"/>
    <property type="evidence" value="ECO:0007669"/>
    <property type="project" value="UniProtKB-UniRule"/>
</dbReference>
<dbReference type="GO" id="GO:0016740">
    <property type="term" value="F:transferase activity"/>
    <property type="evidence" value="ECO:0007669"/>
    <property type="project" value="InterPro"/>
</dbReference>
<dbReference type="GO" id="GO:0008360">
    <property type="term" value="P:regulation of cell shape"/>
    <property type="evidence" value="ECO:0007669"/>
    <property type="project" value="UniProtKB-UniRule"/>
</dbReference>
<dbReference type="GO" id="GO:0009252">
    <property type="term" value="P:peptidoglycan biosynthetic process"/>
    <property type="evidence" value="ECO:0007669"/>
    <property type="project" value="UniProtKB-KW"/>
</dbReference>
<organism evidence="3 4">
    <name type="scientific">Lactiplantibacillus fabifermentans DSM 21115</name>
    <dbReference type="NCBI Taxonomy" id="1413187"/>
    <lineage>
        <taxon>Bacteria</taxon>
        <taxon>Bacillati</taxon>
        <taxon>Bacillota</taxon>
        <taxon>Bacilli</taxon>
        <taxon>Lactobacillales</taxon>
        <taxon>Lactobacillaceae</taxon>
        <taxon>Lactiplantibacillus</taxon>
    </lineage>
</organism>
<dbReference type="EMBL" id="AYGX02000019">
    <property type="protein sequence ID" value="KRO29071.1"/>
    <property type="molecule type" value="Genomic_DNA"/>
</dbReference>
<feature type="active site" description="Proton donor/acceptor" evidence="1">
    <location>
        <position position="294"/>
    </location>
</feature>
<keyword evidence="1" id="KW-0961">Cell wall biogenesis/degradation</keyword>
<evidence type="ECO:0000256" key="1">
    <source>
        <dbReference type="PROSITE-ProRule" id="PRU01373"/>
    </source>
</evidence>
<comment type="pathway">
    <text evidence="1">Cell wall biogenesis; peptidoglycan biosynthesis.</text>
</comment>
<dbReference type="PROSITE" id="PS52029">
    <property type="entry name" value="LD_TPASE"/>
    <property type="match status" value="1"/>
</dbReference>
<name>A0A0R2NTS9_9LACO</name>
<accession>A0A0R2NTS9</accession>
<feature type="domain" description="L,D-TPase catalytic" evidence="2">
    <location>
        <begin position="158"/>
        <end position="326"/>
    </location>
</feature>
<feature type="active site" description="Nucleophile" evidence="1">
    <location>
        <position position="304"/>
    </location>
</feature>
<dbReference type="Proteomes" id="UP000050920">
    <property type="component" value="Unassembled WGS sequence"/>
</dbReference>
<proteinExistence type="predicted"/>
<gene>
    <name evidence="3" type="ORF">DY78_GL001479</name>
</gene>
<dbReference type="InterPro" id="IPR005490">
    <property type="entry name" value="LD_TPept_cat_dom"/>
</dbReference>